<dbReference type="PANTHER" id="PTHR41523:SF8">
    <property type="entry name" value="ETHYLENE RESPONSE SENSOR PROTEIN"/>
    <property type="match status" value="1"/>
</dbReference>
<keyword evidence="3" id="KW-0597">Phosphoprotein</keyword>
<keyword evidence="5" id="KW-0547">Nucleotide-binding</keyword>
<dbReference type="SMART" id="SM00387">
    <property type="entry name" value="HATPase_c"/>
    <property type="match status" value="1"/>
</dbReference>
<evidence type="ECO:0000256" key="3">
    <source>
        <dbReference type="ARBA" id="ARBA00022553"/>
    </source>
</evidence>
<dbReference type="EMBL" id="JAJNDC010000001">
    <property type="protein sequence ID" value="MCW9712462.1"/>
    <property type="molecule type" value="Genomic_DNA"/>
</dbReference>
<sequence length="109" mass="11827">MNQAIPCGLILNELLTNAYKHAFKDRNDGQIEIGLGEEQGQVYLIVHDDGVGLPKEDYSNNASTIGMTLVNLLQQQLDAELNITNGEGTHCQLTFEKAEVKGIGSAVVE</sequence>
<dbReference type="InterPro" id="IPR003594">
    <property type="entry name" value="HATPase_dom"/>
</dbReference>
<evidence type="ECO:0000313" key="9">
    <source>
        <dbReference type="EMBL" id="MCW9712462.1"/>
    </source>
</evidence>
<proteinExistence type="predicted"/>
<dbReference type="RefSeq" id="WP_265789043.1">
    <property type="nucleotide sequence ID" value="NZ_BAABRS010000001.1"/>
</dbReference>
<keyword evidence="7" id="KW-0067">ATP-binding</keyword>
<dbReference type="EC" id="2.7.13.3" evidence="2"/>
<evidence type="ECO:0000256" key="4">
    <source>
        <dbReference type="ARBA" id="ARBA00022679"/>
    </source>
</evidence>
<dbReference type="Gene3D" id="3.30.565.10">
    <property type="entry name" value="Histidine kinase-like ATPase, C-terminal domain"/>
    <property type="match status" value="1"/>
</dbReference>
<evidence type="ECO:0000256" key="1">
    <source>
        <dbReference type="ARBA" id="ARBA00000085"/>
    </source>
</evidence>
<evidence type="ECO:0000256" key="7">
    <source>
        <dbReference type="ARBA" id="ARBA00022840"/>
    </source>
</evidence>
<dbReference type="InterPro" id="IPR036890">
    <property type="entry name" value="HATPase_C_sf"/>
</dbReference>
<evidence type="ECO:0000313" key="10">
    <source>
        <dbReference type="Proteomes" id="UP001207337"/>
    </source>
</evidence>
<keyword evidence="10" id="KW-1185">Reference proteome</keyword>
<evidence type="ECO:0000256" key="6">
    <source>
        <dbReference type="ARBA" id="ARBA00022777"/>
    </source>
</evidence>
<dbReference type="Proteomes" id="UP001207337">
    <property type="component" value="Unassembled WGS sequence"/>
</dbReference>
<comment type="catalytic activity">
    <reaction evidence="1">
        <text>ATP + protein L-histidine = ADP + protein N-phospho-L-histidine.</text>
        <dbReference type="EC" id="2.7.13.3"/>
    </reaction>
</comment>
<reference evidence="9 10" key="1">
    <citation type="submission" date="2021-11" db="EMBL/GenBank/DDBJ databases">
        <title>Aliifidinibius sp. nov., a new bacterium isolated from saline soil.</title>
        <authorList>
            <person name="Galisteo C."/>
            <person name="De La Haba R."/>
            <person name="Sanchez-Porro C."/>
            <person name="Ventosa A."/>
        </authorList>
    </citation>
    <scope>NUCLEOTIDE SEQUENCE [LARGE SCALE GENOMIC DNA]</scope>
    <source>
        <strain evidence="9 10">KACC 190600</strain>
    </source>
</reference>
<accession>A0ABT3PX86</accession>
<name>A0ABT3PX86_9BACT</name>
<keyword evidence="6 9" id="KW-0418">Kinase</keyword>
<keyword evidence="4" id="KW-0808">Transferase</keyword>
<evidence type="ECO:0000259" key="8">
    <source>
        <dbReference type="SMART" id="SM00387"/>
    </source>
</evidence>
<dbReference type="PANTHER" id="PTHR41523">
    <property type="entry name" value="TWO-COMPONENT SYSTEM SENSOR PROTEIN"/>
    <property type="match status" value="1"/>
</dbReference>
<protein>
    <recommendedName>
        <fullName evidence="2">histidine kinase</fullName>
        <ecNumber evidence="2">2.7.13.3</ecNumber>
    </recommendedName>
</protein>
<organism evidence="9 10">
    <name type="scientific">Fodinibius salicampi</name>
    <dbReference type="NCBI Taxonomy" id="1920655"/>
    <lineage>
        <taxon>Bacteria</taxon>
        <taxon>Pseudomonadati</taxon>
        <taxon>Balneolota</taxon>
        <taxon>Balneolia</taxon>
        <taxon>Balneolales</taxon>
        <taxon>Balneolaceae</taxon>
        <taxon>Fodinibius</taxon>
    </lineage>
</organism>
<comment type="caution">
    <text evidence="9">The sequence shown here is derived from an EMBL/GenBank/DDBJ whole genome shotgun (WGS) entry which is preliminary data.</text>
</comment>
<evidence type="ECO:0000256" key="2">
    <source>
        <dbReference type="ARBA" id="ARBA00012438"/>
    </source>
</evidence>
<dbReference type="GO" id="GO:0016301">
    <property type="term" value="F:kinase activity"/>
    <property type="evidence" value="ECO:0007669"/>
    <property type="project" value="UniProtKB-KW"/>
</dbReference>
<evidence type="ECO:0000256" key="5">
    <source>
        <dbReference type="ARBA" id="ARBA00022741"/>
    </source>
</evidence>
<dbReference type="SUPFAM" id="SSF55874">
    <property type="entry name" value="ATPase domain of HSP90 chaperone/DNA topoisomerase II/histidine kinase"/>
    <property type="match status" value="1"/>
</dbReference>
<gene>
    <name evidence="9" type="ORF">LQ318_06035</name>
</gene>
<dbReference type="Pfam" id="PF02518">
    <property type="entry name" value="HATPase_c"/>
    <property type="match status" value="1"/>
</dbReference>
<feature type="domain" description="Histidine kinase/HSP90-like ATPase" evidence="8">
    <location>
        <begin position="2"/>
        <end position="99"/>
    </location>
</feature>